<feature type="compositionally biased region" description="Low complexity" evidence="1">
    <location>
        <begin position="736"/>
        <end position="752"/>
    </location>
</feature>
<dbReference type="GeneID" id="36285670"/>
<dbReference type="VEuPathDB" id="FungiDB:GMDG_02851"/>
<dbReference type="Proteomes" id="UP000077154">
    <property type="component" value="Unassembled WGS sequence"/>
</dbReference>
<feature type="compositionally biased region" description="Acidic residues" evidence="1">
    <location>
        <begin position="419"/>
        <end position="429"/>
    </location>
</feature>
<dbReference type="RefSeq" id="XP_024326058.1">
    <property type="nucleotide sequence ID" value="XM_024466249.1"/>
</dbReference>
<proteinExistence type="predicted"/>
<dbReference type="EMBL" id="KV441390">
    <property type="protein sequence ID" value="OAF60777.2"/>
    <property type="molecule type" value="Genomic_DNA"/>
</dbReference>
<dbReference type="InterPro" id="IPR017956">
    <property type="entry name" value="AT_hook_DNA-bd_motif"/>
</dbReference>
<feature type="compositionally biased region" description="Basic and acidic residues" evidence="1">
    <location>
        <begin position="349"/>
        <end position="358"/>
    </location>
</feature>
<accession>A0A177AFB9</accession>
<feature type="compositionally biased region" description="Acidic residues" evidence="1">
    <location>
        <begin position="365"/>
        <end position="385"/>
    </location>
</feature>
<feature type="compositionally biased region" description="Polar residues" evidence="1">
    <location>
        <begin position="653"/>
        <end position="664"/>
    </location>
</feature>
<feature type="compositionally biased region" description="Basic residues" evidence="1">
    <location>
        <begin position="324"/>
        <end position="348"/>
    </location>
</feature>
<feature type="compositionally biased region" description="Pro residues" evidence="1">
    <location>
        <begin position="753"/>
        <end position="764"/>
    </location>
</feature>
<protein>
    <submittedName>
        <fullName evidence="2">Uncharacterized protein</fullName>
    </submittedName>
</protein>
<organism evidence="2">
    <name type="scientific">Pseudogymnoascus destructans</name>
    <dbReference type="NCBI Taxonomy" id="655981"/>
    <lineage>
        <taxon>Eukaryota</taxon>
        <taxon>Fungi</taxon>
        <taxon>Dikarya</taxon>
        <taxon>Ascomycota</taxon>
        <taxon>Pezizomycotina</taxon>
        <taxon>Leotiomycetes</taxon>
        <taxon>Thelebolales</taxon>
        <taxon>Thelebolaceae</taxon>
        <taxon>Pseudogymnoascus</taxon>
    </lineage>
</organism>
<dbReference type="SMART" id="SM00384">
    <property type="entry name" value="AT_hook"/>
    <property type="match status" value="3"/>
</dbReference>
<feature type="compositionally biased region" description="Low complexity" evidence="1">
    <location>
        <begin position="671"/>
        <end position="681"/>
    </location>
</feature>
<feature type="compositionally biased region" description="Polar residues" evidence="1">
    <location>
        <begin position="398"/>
        <end position="414"/>
    </location>
</feature>
<reference evidence="2" key="1">
    <citation type="submission" date="2016-03" db="EMBL/GenBank/DDBJ databases">
        <title>Updated assembly of Pseudogymnoascus destructans, the fungus causing white-nose syndrome of bats.</title>
        <authorList>
            <person name="Palmer J.M."/>
            <person name="Drees K.P."/>
            <person name="Foster J.T."/>
            <person name="Lindner D.L."/>
        </authorList>
    </citation>
    <scope>NUCLEOTIDE SEQUENCE [LARGE SCALE GENOMIC DNA]</scope>
    <source>
        <strain evidence="2">20631-21</strain>
    </source>
</reference>
<feature type="compositionally biased region" description="Gly residues" evidence="1">
    <location>
        <begin position="864"/>
        <end position="908"/>
    </location>
</feature>
<feature type="compositionally biased region" description="Polar residues" evidence="1">
    <location>
        <begin position="791"/>
        <end position="802"/>
    </location>
</feature>
<feature type="compositionally biased region" description="Polar residues" evidence="1">
    <location>
        <begin position="470"/>
        <end position="497"/>
    </location>
</feature>
<evidence type="ECO:0000256" key="1">
    <source>
        <dbReference type="SAM" id="MobiDB-lite"/>
    </source>
</evidence>
<feature type="compositionally biased region" description="Polar residues" evidence="1">
    <location>
        <begin position="569"/>
        <end position="578"/>
    </location>
</feature>
<feature type="region of interest" description="Disordered" evidence="1">
    <location>
        <begin position="819"/>
        <end position="847"/>
    </location>
</feature>
<dbReference type="GO" id="GO:0003677">
    <property type="term" value="F:DNA binding"/>
    <property type="evidence" value="ECO:0007669"/>
    <property type="project" value="InterPro"/>
</dbReference>
<feature type="compositionally biased region" description="Pro residues" evidence="1">
    <location>
        <begin position="608"/>
        <end position="619"/>
    </location>
</feature>
<feature type="region of interest" description="Disordered" evidence="1">
    <location>
        <begin position="313"/>
        <end position="541"/>
    </location>
</feature>
<feature type="compositionally biased region" description="Low complexity" evidence="1">
    <location>
        <begin position="83"/>
        <end position="110"/>
    </location>
</feature>
<sequence>MATMSAPQPSGILSSTTSSFGQFRLTTFVDAHPKPASTTAAGVVANAPDNIAAASLPPQSSTMAADGPSSDAPAQLLRPHSNPSASPLAPTTSSTSTTTLPAPSPARRAPGFGVLDLTAPSTERSGKLGAHRDGRVRNPVPRKLKGKTDQRNGNFAVMHMDMSSSSGGGRMVPRGEAAQRASENTAKAARSMLQDSYRVKRRRVDGGEPAVVVQQPYVVPSEPLVAQQPVHRTQPMSAEETKYEQARLLTLLRSISPLAVVDQMCKALAFFGGIPGAPVPEDEAFPASDDANGSGALFVGWLSEIFPEPERKVWRSSVGGGGARGKRPRGRPKGSKASKVRKDKGIKKGPKDGGREGEGGAVSVLDEDEDADADGADEEWVDIGESESILHDKGSGQTGTNASGAFVPVNSSGTGIIELEPEELNEPELLDPPATANIGKRRPGRPRGSRNRPKEKDAEGNEVPAVEVFSLNQSSAPSTSSPVMTMQSANSQTPTSQPKRKAGRPPGSKTKPKETPILPTISVSPTLSRSNRAAVSQTATPTNNIAAVPQGLSAEELAVVDAYRKSKTSETAVPTPTTKPAEKRKHGPRKSSNGFTAEDAVTVTAAPILPPSTITPPVAPQQSEPSRANSQQVTPKSASAGPAAKRQRKSKDLTTAASKTNVAQDTAILKSTPTPTPASAPVARAIPVTSSQQPVCVPSTTMFSSSLPMASEQIMAPARAPAQGLQAHYDRFTSTAASAASAATASTATTTTRPPPRPPPPHPHLPLQTPFYQPHHPQSQPQARHIPTPSPSHFTHYQPQQPARTYHTSANAEMDPYRAAAAAGQQQQQQHATFSPRQQNPQQQQQFAHYTEASFIDLPALEEGGAGEGGGYGGQGGRANGQGQGFRGRANGQGQGFGGGGMGKWEGG</sequence>
<feature type="compositionally biased region" description="Low complexity" evidence="1">
    <location>
        <begin position="819"/>
        <end position="846"/>
    </location>
</feature>
<dbReference type="eggNOG" id="ENOG502QPW5">
    <property type="taxonomic scope" value="Eukaryota"/>
</dbReference>
<gene>
    <name evidence="2" type="ORF">VC83_02591</name>
</gene>
<feature type="region of interest" description="Disordered" evidence="1">
    <location>
        <begin position="861"/>
        <end position="908"/>
    </location>
</feature>
<evidence type="ECO:0000313" key="2">
    <source>
        <dbReference type="EMBL" id="OAF60777.2"/>
    </source>
</evidence>
<dbReference type="OrthoDB" id="5243398at2759"/>
<feature type="compositionally biased region" description="Basic residues" evidence="1">
    <location>
        <begin position="439"/>
        <end position="451"/>
    </location>
</feature>
<feature type="compositionally biased region" description="Basic and acidic residues" evidence="1">
    <location>
        <begin position="124"/>
        <end position="136"/>
    </location>
</feature>
<feature type="region of interest" description="Disordered" evidence="1">
    <location>
        <begin position="565"/>
        <end position="693"/>
    </location>
</feature>
<feature type="compositionally biased region" description="Polar residues" evidence="1">
    <location>
        <begin position="521"/>
        <end position="541"/>
    </location>
</feature>
<dbReference type="AlphaFoldDB" id="A0A177AFB9"/>
<feature type="compositionally biased region" description="Polar residues" evidence="1">
    <location>
        <begin position="620"/>
        <end position="637"/>
    </location>
</feature>
<feature type="region of interest" description="Disordered" evidence="1">
    <location>
        <begin position="54"/>
        <end position="149"/>
    </location>
</feature>
<name>A0A177AFB9_9PEZI</name>
<feature type="region of interest" description="Disordered" evidence="1">
    <location>
        <begin position="736"/>
        <end position="802"/>
    </location>
</feature>